<dbReference type="Gene3D" id="3.30.300.20">
    <property type="match status" value="1"/>
</dbReference>
<dbReference type="InterPro" id="IPR015946">
    <property type="entry name" value="KH_dom-like_a/b"/>
</dbReference>
<evidence type="ECO:0000313" key="2">
    <source>
        <dbReference type="Proteomes" id="UP001235343"/>
    </source>
</evidence>
<dbReference type="EMBL" id="JASTZU010000048">
    <property type="protein sequence ID" value="MDL4841832.1"/>
    <property type="molecule type" value="Genomic_DNA"/>
</dbReference>
<dbReference type="InterPro" id="IPR036102">
    <property type="entry name" value="OsmC/Ohrsf"/>
</dbReference>
<reference evidence="1 2" key="1">
    <citation type="submission" date="2023-06" db="EMBL/GenBank/DDBJ databases">
        <title>Aquibacillus rhizosphaerae LR5S19.</title>
        <authorList>
            <person name="Sun J.-Q."/>
        </authorList>
    </citation>
    <scope>NUCLEOTIDE SEQUENCE [LARGE SCALE GENOMIC DNA]</scope>
    <source>
        <strain evidence="1 2">LR5S19</strain>
    </source>
</reference>
<dbReference type="RefSeq" id="WP_285933111.1">
    <property type="nucleotide sequence ID" value="NZ_JASTZU010000048.1"/>
</dbReference>
<keyword evidence="2" id="KW-1185">Reference proteome</keyword>
<comment type="caution">
    <text evidence="1">The sequence shown here is derived from an EMBL/GenBank/DDBJ whole genome shotgun (WGS) entry which is preliminary data.</text>
</comment>
<dbReference type="PANTHER" id="PTHR34352">
    <property type="entry name" value="PROTEIN YHFA"/>
    <property type="match status" value="1"/>
</dbReference>
<evidence type="ECO:0000313" key="1">
    <source>
        <dbReference type="EMBL" id="MDL4841832.1"/>
    </source>
</evidence>
<dbReference type="SUPFAM" id="SSF82784">
    <property type="entry name" value="OsmC-like"/>
    <property type="match status" value="1"/>
</dbReference>
<organism evidence="1 2">
    <name type="scientific">Aquibacillus rhizosphaerae</name>
    <dbReference type="NCBI Taxonomy" id="3051431"/>
    <lineage>
        <taxon>Bacteria</taxon>
        <taxon>Bacillati</taxon>
        <taxon>Bacillota</taxon>
        <taxon>Bacilli</taxon>
        <taxon>Bacillales</taxon>
        <taxon>Bacillaceae</taxon>
        <taxon>Aquibacillus</taxon>
    </lineage>
</organism>
<dbReference type="PANTHER" id="PTHR34352:SF1">
    <property type="entry name" value="PROTEIN YHFA"/>
    <property type="match status" value="1"/>
</dbReference>
<protein>
    <submittedName>
        <fullName evidence="1">OsmC family protein</fullName>
    </submittedName>
</protein>
<sequence>MEFVLNESGVRTSLPYGLLEISGNEDDGFRPYQLMVASIAGCSASVFRKILNKQQVDLDDFTLTAEVERNAEEANRIEKIRLHYVVKGRHLDDDKLYKNLAVARKNCSMIRSVEKSILIEESLESIELSR</sequence>
<dbReference type="Proteomes" id="UP001235343">
    <property type="component" value="Unassembled WGS sequence"/>
</dbReference>
<dbReference type="InterPro" id="IPR003718">
    <property type="entry name" value="OsmC/Ohr_fam"/>
</dbReference>
<gene>
    <name evidence="1" type="ORF">QQS35_15435</name>
</gene>
<accession>A0ABT7L7J7</accession>
<dbReference type="Pfam" id="PF02566">
    <property type="entry name" value="OsmC"/>
    <property type="match status" value="1"/>
</dbReference>
<proteinExistence type="predicted"/>
<name>A0ABT7L7J7_9BACI</name>